<dbReference type="InterPro" id="IPR011611">
    <property type="entry name" value="PfkB_dom"/>
</dbReference>
<comment type="similarity">
    <text evidence="1 6">Belongs to the carbohydrate kinase PfkB family.</text>
</comment>
<dbReference type="Proteomes" id="UP000019102">
    <property type="component" value="Unassembled WGS sequence"/>
</dbReference>
<proteinExistence type="inferred from homology"/>
<protein>
    <submittedName>
        <fullName evidence="8">2-dehydro-3-deoxygluconate kinase</fullName>
    </submittedName>
</protein>
<comment type="caution">
    <text evidence="8">The sequence shown here is derived from an EMBL/GenBank/DDBJ whole genome shotgun (WGS) entry which is preliminary data.</text>
</comment>
<reference evidence="8 9" key="1">
    <citation type="journal article" date="2014" name="Genome Announc.">
        <title>Draft Genome Sequence of the Boron-Tolerant and Moderately Halotolerant Bacterium Gracilibacillus boraciitolerans JCM 21714T.</title>
        <authorList>
            <person name="Ahmed I."/>
            <person name="Oshima K."/>
            <person name="Suda W."/>
            <person name="Kitamura K."/>
            <person name="Iida T."/>
            <person name="Ohmori Y."/>
            <person name="Fujiwara T."/>
            <person name="Hattori M."/>
            <person name="Ohkuma M."/>
        </authorList>
    </citation>
    <scope>NUCLEOTIDE SEQUENCE [LARGE SCALE GENOMIC DNA]</scope>
    <source>
        <strain evidence="8 9">JCM 21714</strain>
    </source>
</reference>
<evidence type="ECO:0000259" key="7">
    <source>
        <dbReference type="Pfam" id="PF00294"/>
    </source>
</evidence>
<organism evidence="8 9">
    <name type="scientific">Gracilibacillus boraciitolerans JCM 21714</name>
    <dbReference type="NCBI Taxonomy" id="1298598"/>
    <lineage>
        <taxon>Bacteria</taxon>
        <taxon>Bacillati</taxon>
        <taxon>Bacillota</taxon>
        <taxon>Bacilli</taxon>
        <taxon>Bacillales</taxon>
        <taxon>Bacillaceae</taxon>
        <taxon>Gracilibacillus</taxon>
    </lineage>
</organism>
<evidence type="ECO:0000256" key="1">
    <source>
        <dbReference type="ARBA" id="ARBA00010688"/>
    </source>
</evidence>
<dbReference type="Pfam" id="PF00294">
    <property type="entry name" value="PfkB"/>
    <property type="match status" value="1"/>
</dbReference>
<gene>
    <name evidence="8" type="ORF">JCM21714_1223</name>
</gene>
<dbReference type="GO" id="GO:0005524">
    <property type="term" value="F:ATP binding"/>
    <property type="evidence" value="ECO:0007669"/>
    <property type="project" value="UniProtKB-KW"/>
</dbReference>
<dbReference type="Gene3D" id="3.40.1190.20">
    <property type="match status" value="1"/>
</dbReference>
<dbReference type="PANTHER" id="PTHR43085">
    <property type="entry name" value="HEXOKINASE FAMILY MEMBER"/>
    <property type="match status" value="1"/>
</dbReference>
<keyword evidence="9" id="KW-1185">Reference proteome</keyword>
<evidence type="ECO:0000313" key="9">
    <source>
        <dbReference type="Proteomes" id="UP000019102"/>
    </source>
</evidence>
<sequence>MDVVTIGESMALFTPSTSGKMRYASTFSRKFGGAETNVAIGLHRLGFQTGWISKVGKDELGEALVNFIRGEGGVDVSQVKWDSKASTGLYLKELRSDQDVRVYYYRSGSAASRLTPEDIDESYIAQAKYLHITGITPPALSQTCYETVLHAIKIAKKHGVKVVFDPNIREKLWTSKQKARDVLLEIASRADIVLPGISEAKFFFGEKPLDEYANLFLENGSSVVIIKEGSKGSHFYTETENGFVPSFKVEHVVDPIGAGDGFAAGVIAGLLEELSLEKAIARANAIGAMVTMINGDVEGLPDQEEIDRFIQEEKEDVSR</sequence>
<feature type="domain" description="Carbohydrate kinase PfkB" evidence="7">
    <location>
        <begin position="2"/>
        <end position="297"/>
    </location>
</feature>
<dbReference type="PROSITE" id="PS00584">
    <property type="entry name" value="PFKB_KINASES_2"/>
    <property type="match status" value="1"/>
</dbReference>
<dbReference type="SUPFAM" id="SSF53613">
    <property type="entry name" value="Ribokinase-like"/>
    <property type="match status" value="1"/>
</dbReference>
<dbReference type="eggNOG" id="COG0524">
    <property type="taxonomic scope" value="Bacteria"/>
</dbReference>
<dbReference type="InterPro" id="IPR029056">
    <property type="entry name" value="Ribokinase-like"/>
</dbReference>
<dbReference type="InterPro" id="IPR002139">
    <property type="entry name" value="Ribo/fructo_kinase"/>
</dbReference>
<accession>W4VGA1</accession>
<evidence type="ECO:0000256" key="4">
    <source>
        <dbReference type="ARBA" id="ARBA00022777"/>
    </source>
</evidence>
<evidence type="ECO:0000256" key="3">
    <source>
        <dbReference type="ARBA" id="ARBA00022741"/>
    </source>
</evidence>
<keyword evidence="2 6" id="KW-0808">Transferase</keyword>
<evidence type="ECO:0000313" key="8">
    <source>
        <dbReference type="EMBL" id="GAE92237.1"/>
    </source>
</evidence>
<dbReference type="AlphaFoldDB" id="W4VGA1"/>
<evidence type="ECO:0000256" key="6">
    <source>
        <dbReference type="RuleBase" id="RU003704"/>
    </source>
</evidence>
<dbReference type="CDD" id="cd01166">
    <property type="entry name" value="KdgK"/>
    <property type="match status" value="1"/>
</dbReference>
<keyword evidence="5" id="KW-0067">ATP-binding</keyword>
<dbReference type="InterPro" id="IPR050306">
    <property type="entry name" value="PfkB_Carbo_kinase"/>
</dbReference>
<evidence type="ECO:0000256" key="2">
    <source>
        <dbReference type="ARBA" id="ARBA00022679"/>
    </source>
</evidence>
<dbReference type="RefSeq" id="WP_035722174.1">
    <property type="nucleotide sequence ID" value="NZ_BAVS01000003.1"/>
</dbReference>
<dbReference type="OrthoDB" id="9813569at2"/>
<dbReference type="PANTHER" id="PTHR43085:SF1">
    <property type="entry name" value="PSEUDOURIDINE KINASE-RELATED"/>
    <property type="match status" value="1"/>
</dbReference>
<dbReference type="PRINTS" id="PR00990">
    <property type="entry name" value="RIBOKINASE"/>
</dbReference>
<dbReference type="GO" id="GO:0008865">
    <property type="term" value="F:fructokinase activity"/>
    <property type="evidence" value="ECO:0007669"/>
    <property type="project" value="UniProtKB-ARBA"/>
</dbReference>
<keyword evidence="3" id="KW-0547">Nucleotide-binding</keyword>
<name>W4VGA1_9BACI</name>
<dbReference type="GO" id="GO:0006000">
    <property type="term" value="P:fructose metabolic process"/>
    <property type="evidence" value="ECO:0007669"/>
    <property type="project" value="UniProtKB-ARBA"/>
</dbReference>
<dbReference type="EMBL" id="BAVS01000003">
    <property type="protein sequence ID" value="GAE92237.1"/>
    <property type="molecule type" value="Genomic_DNA"/>
</dbReference>
<dbReference type="InterPro" id="IPR002173">
    <property type="entry name" value="Carboh/pur_kinase_PfkB_CS"/>
</dbReference>
<dbReference type="STRING" id="1298598.JCM21714_1223"/>
<evidence type="ECO:0000256" key="5">
    <source>
        <dbReference type="ARBA" id="ARBA00022840"/>
    </source>
</evidence>
<keyword evidence="4 6" id="KW-0418">Kinase</keyword>